<keyword evidence="7" id="KW-1185">Reference proteome</keyword>
<dbReference type="EMBL" id="JAKKPZ010000003">
    <property type="protein sequence ID" value="KAI1723526.1"/>
    <property type="molecule type" value="Genomic_DNA"/>
</dbReference>
<dbReference type="Gene3D" id="3.30.40.10">
    <property type="entry name" value="Zinc/RING finger domain, C3HC4 (zinc finger)"/>
    <property type="match status" value="1"/>
</dbReference>
<evidence type="ECO:0000313" key="6">
    <source>
        <dbReference type="EMBL" id="KAI1723526.1"/>
    </source>
</evidence>
<dbReference type="Proteomes" id="UP001201812">
    <property type="component" value="Unassembled WGS sequence"/>
</dbReference>
<comment type="caution">
    <text evidence="6">The sequence shown here is derived from an EMBL/GenBank/DDBJ whole genome shotgun (WGS) entry which is preliminary data.</text>
</comment>
<dbReference type="Pfam" id="PF13639">
    <property type="entry name" value="zf-RING_2"/>
    <property type="match status" value="1"/>
</dbReference>
<dbReference type="GO" id="GO:0008270">
    <property type="term" value="F:zinc ion binding"/>
    <property type="evidence" value="ECO:0007669"/>
    <property type="project" value="UniProtKB-KW"/>
</dbReference>
<dbReference type="CDD" id="cd16448">
    <property type="entry name" value="RING-H2"/>
    <property type="match status" value="1"/>
</dbReference>
<protein>
    <submittedName>
        <fullName evidence="6">Ring finger domain-containing protein</fullName>
    </submittedName>
</protein>
<name>A0AAD4N985_9BILA</name>
<feature type="compositionally biased region" description="Basic and acidic residues" evidence="4">
    <location>
        <begin position="259"/>
        <end position="268"/>
    </location>
</feature>
<proteinExistence type="predicted"/>
<dbReference type="AlphaFoldDB" id="A0AAD4N985"/>
<dbReference type="SUPFAM" id="SSF57850">
    <property type="entry name" value="RING/U-box"/>
    <property type="match status" value="1"/>
</dbReference>
<organism evidence="6 7">
    <name type="scientific">Ditylenchus destructor</name>
    <dbReference type="NCBI Taxonomy" id="166010"/>
    <lineage>
        <taxon>Eukaryota</taxon>
        <taxon>Metazoa</taxon>
        <taxon>Ecdysozoa</taxon>
        <taxon>Nematoda</taxon>
        <taxon>Chromadorea</taxon>
        <taxon>Rhabditida</taxon>
        <taxon>Tylenchina</taxon>
        <taxon>Tylenchomorpha</taxon>
        <taxon>Sphaerularioidea</taxon>
        <taxon>Anguinidae</taxon>
        <taxon>Anguininae</taxon>
        <taxon>Ditylenchus</taxon>
    </lineage>
</organism>
<gene>
    <name evidence="6" type="ORF">DdX_03687</name>
</gene>
<evidence type="ECO:0000313" key="7">
    <source>
        <dbReference type="Proteomes" id="UP001201812"/>
    </source>
</evidence>
<evidence type="ECO:0000256" key="2">
    <source>
        <dbReference type="ARBA" id="ARBA00022833"/>
    </source>
</evidence>
<feature type="region of interest" description="Disordered" evidence="4">
    <location>
        <begin position="108"/>
        <end position="178"/>
    </location>
</feature>
<evidence type="ECO:0000259" key="5">
    <source>
        <dbReference type="PROSITE" id="PS50089"/>
    </source>
</evidence>
<reference evidence="6" key="1">
    <citation type="submission" date="2022-01" db="EMBL/GenBank/DDBJ databases">
        <title>Genome Sequence Resource for Two Populations of Ditylenchus destructor, the Migratory Endoparasitic Phytonematode.</title>
        <authorList>
            <person name="Zhang H."/>
            <person name="Lin R."/>
            <person name="Xie B."/>
        </authorList>
    </citation>
    <scope>NUCLEOTIDE SEQUENCE</scope>
    <source>
        <strain evidence="6">BazhouSP</strain>
    </source>
</reference>
<feature type="domain" description="RING-type" evidence="5">
    <location>
        <begin position="21"/>
        <end position="67"/>
    </location>
</feature>
<evidence type="ECO:0000256" key="1">
    <source>
        <dbReference type="ARBA" id="ARBA00022771"/>
    </source>
</evidence>
<dbReference type="SMART" id="SM00184">
    <property type="entry name" value="RING"/>
    <property type="match status" value="1"/>
</dbReference>
<dbReference type="InterPro" id="IPR013083">
    <property type="entry name" value="Znf_RING/FYVE/PHD"/>
</dbReference>
<keyword evidence="1 3" id="KW-0863">Zinc-finger</keyword>
<dbReference type="InterPro" id="IPR001841">
    <property type="entry name" value="Znf_RING"/>
</dbReference>
<dbReference type="PROSITE" id="PS50089">
    <property type="entry name" value="ZF_RING_2"/>
    <property type="match status" value="1"/>
</dbReference>
<evidence type="ECO:0000256" key="4">
    <source>
        <dbReference type="SAM" id="MobiDB-lite"/>
    </source>
</evidence>
<evidence type="ECO:0000256" key="3">
    <source>
        <dbReference type="PROSITE-ProRule" id="PRU00175"/>
    </source>
</evidence>
<feature type="region of interest" description="Disordered" evidence="4">
    <location>
        <begin position="249"/>
        <end position="291"/>
    </location>
</feature>
<keyword evidence="2" id="KW-0862">Zinc</keyword>
<keyword evidence="1 3" id="KW-0479">Metal-binding</keyword>
<accession>A0AAD4N985</accession>
<sequence>MDISQDLNGSDGERVEVKGVCVLCSQEFDKQSNENENIGVLRCGHVFHFDCASKRLEQKHKECAVCKMKHTAKMPVKINPHVDCKPLISKRDDSQATEIKSTDDSCRKRKCDSEIDSPTENKSSKNDSGDGPSFEELFSQRSGMEVIHSERNSPSKESGTASTIYLDDDGSTNGEPTLQDTAMDVVAEVEMELTSDPAMADKTTASNSRAFAAPLNSAIFIENGKIDEKAVIRPPQDILQRHFELQSDEDAIELNNMSDGRDKEKENMDCGNDNPEDADDNKESNNFCSLM</sequence>